<dbReference type="GO" id="GO:0005737">
    <property type="term" value="C:cytoplasm"/>
    <property type="evidence" value="ECO:0007669"/>
    <property type="project" value="TreeGrafter"/>
</dbReference>
<dbReference type="Proteomes" id="UP000527355">
    <property type="component" value="Unassembled WGS sequence"/>
</dbReference>
<keyword evidence="4" id="KW-1185">Reference proteome</keyword>
<dbReference type="Pfam" id="PF05291">
    <property type="entry name" value="Bystin"/>
    <property type="match status" value="1"/>
</dbReference>
<evidence type="ECO:0000313" key="4">
    <source>
        <dbReference type="Proteomes" id="UP000527355"/>
    </source>
</evidence>
<organism evidence="3 4">
    <name type="scientific">Myotis myotis</name>
    <name type="common">Greater mouse-eared bat</name>
    <name type="synonym">Vespertilio myotis</name>
    <dbReference type="NCBI Taxonomy" id="51298"/>
    <lineage>
        <taxon>Eukaryota</taxon>
        <taxon>Metazoa</taxon>
        <taxon>Chordata</taxon>
        <taxon>Craniata</taxon>
        <taxon>Vertebrata</taxon>
        <taxon>Euteleostomi</taxon>
        <taxon>Mammalia</taxon>
        <taxon>Eutheria</taxon>
        <taxon>Laurasiatheria</taxon>
        <taxon>Chiroptera</taxon>
        <taxon>Yangochiroptera</taxon>
        <taxon>Vespertilionidae</taxon>
        <taxon>Myotis</taxon>
    </lineage>
</organism>
<dbReference type="VEuPathDB" id="HostDB:GeneID_118660351"/>
<dbReference type="GO" id="GO:0005730">
    <property type="term" value="C:nucleolus"/>
    <property type="evidence" value="ECO:0007669"/>
    <property type="project" value="TreeGrafter"/>
</dbReference>
<gene>
    <name evidence="3" type="ORF">mMyoMyo1_001632</name>
</gene>
<comment type="caution">
    <text evidence="3">The sequence shown here is derived from an EMBL/GenBank/DDBJ whole genome shotgun (WGS) entry which is preliminary data.</text>
</comment>
<dbReference type="PANTHER" id="PTHR12821:SF0">
    <property type="entry name" value="BYSTIN"/>
    <property type="match status" value="1"/>
</dbReference>
<comment type="similarity">
    <text evidence="1">Belongs to the bystin family.</text>
</comment>
<dbReference type="GO" id="GO:0030688">
    <property type="term" value="C:preribosome, small subunit precursor"/>
    <property type="evidence" value="ECO:0007669"/>
    <property type="project" value="TreeGrafter"/>
</dbReference>
<evidence type="ECO:0000256" key="1">
    <source>
        <dbReference type="ARBA" id="ARBA00007114"/>
    </source>
</evidence>
<accession>A0A7J7WUA1</accession>
<dbReference type="GO" id="GO:0006364">
    <property type="term" value="P:rRNA processing"/>
    <property type="evidence" value="ECO:0007669"/>
    <property type="project" value="TreeGrafter"/>
</dbReference>
<dbReference type="AlphaFoldDB" id="A0A7J7WUA1"/>
<dbReference type="PANTHER" id="PTHR12821">
    <property type="entry name" value="BYSTIN"/>
    <property type="match status" value="1"/>
</dbReference>
<dbReference type="GO" id="GO:0030515">
    <property type="term" value="F:snoRNA binding"/>
    <property type="evidence" value="ECO:0007669"/>
    <property type="project" value="TreeGrafter"/>
</dbReference>
<reference evidence="3 4" key="1">
    <citation type="journal article" date="2020" name="Nature">
        <title>Six reference-quality genomes reveal evolution of bat adaptations.</title>
        <authorList>
            <person name="Jebb D."/>
            <person name="Huang Z."/>
            <person name="Pippel M."/>
            <person name="Hughes G.M."/>
            <person name="Lavrichenko K."/>
            <person name="Devanna P."/>
            <person name="Winkler S."/>
            <person name="Jermiin L.S."/>
            <person name="Skirmuntt E.C."/>
            <person name="Katzourakis A."/>
            <person name="Burkitt-Gray L."/>
            <person name="Ray D.A."/>
            <person name="Sullivan K.A.M."/>
            <person name="Roscito J.G."/>
            <person name="Kirilenko B.M."/>
            <person name="Davalos L.M."/>
            <person name="Corthals A.P."/>
            <person name="Power M.L."/>
            <person name="Jones G."/>
            <person name="Ransome R.D."/>
            <person name="Dechmann D.K.N."/>
            <person name="Locatelli A.G."/>
            <person name="Puechmaille S.J."/>
            <person name="Fedrigo O."/>
            <person name="Jarvis E.D."/>
            <person name="Hiller M."/>
            <person name="Vernes S.C."/>
            <person name="Myers E.W."/>
            <person name="Teeling E.C."/>
        </authorList>
    </citation>
    <scope>NUCLEOTIDE SEQUENCE [LARGE SCALE GENOMIC DNA]</scope>
    <source>
        <strain evidence="3">MMyoMyo1</strain>
        <tissue evidence="3">Flight muscle</tissue>
    </source>
</reference>
<proteinExistence type="inferred from homology"/>
<protein>
    <submittedName>
        <fullName evidence="3">Bystin like</fullName>
    </submittedName>
</protein>
<sequence>MPKFKAARGAGGQEKHAPLAEQILAGDAVRAGAREKRRGRGTQEEEEEYVGPRLTRRILQQARQQQEELEAEHGTGSRPAAPRERITRLGPGVPQDGSDDEDEEWPTLEKAATMTGAGQHAEVAVDPEDERAIEMFMNKNPPVRRTLADIIMEKLTEKQTEVETVMSEVTGFPLPQLDPRVLEVYRGVREVLSKYRSGKLPKAFKIIPALSNWEQILYVTEPEAWTAAAMYQATSAAMLKIAEMDYSGANSIFLRLLLDKKYALPYRVLDALVFHFLGFRTEKRELPVLWHQCLLTLAQRYKADLAMEQKEALLELLRLQPHPQLSPEIRRELQSAVPRDVEDVPITMD</sequence>
<evidence type="ECO:0000313" key="3">
    <source>
        <dbReference type="EMBL" id="KAF6340989.1"/>
    </source>
</evidence>
<name>A0A7J7WUA1_MYOMY</name>
<dbReference type="EMBL" id="JABWUV010000007">
    <property type="protein sequence ID" value="KAF6340989.1"/>
    <property type="molecule type" value="Genomic_DNA"/>
</dbReference>
<dbReference type="InterPro" id="IPR007955">
    <property type="entry name" value="Bystin"/>
</dbReference>
<feature type="region of interest" description="Disordered" evidence="2">
    <location>
        <begin position="1"/>
        <end position="105"/>
    </location>
</feature>
<evidence type="ECO:0000256" key="2">
    <source>
        <dbReference type="SAM" id="MobiDB-lite"/>
    </source>
</evidence>
<feature type="compositionally biased region" description="Basic and acidic residues" evidence="2">
    <location>
        <begin position="71"/>
        <end position="87"/>
    </location>
</feature>